<gene>
    <name evidence="8" type="ORF">GGD90_003210</name>
</gene>
<dbReference type="InterPro" id="IPR036369">
    <property type="entry name" value="HIPIP_sf"/>
</dbReference>
<comment type="caution">
    <text evidence="8">The sequence shown here is derived from an EMBL/GenBank/DDBJ whole genome shotgun (WGS) entry which is preliminary data.</text>
</comment>
<protein>
    <recommendedName>
        <fullName evidence="7">High potential iron-sulfur proteins family profile domain-containing protein</fullName>
    </recommendedName>
</protein>
<dbReference type="GO" id="GO:0019646">
    <property type="term" value="P:aerobic electron transport chain"/>
    <property type="evidence" value="ECO:0007669"/>
    <property type="project" value="InterPro"/>
</dbReference>
<evidence type="ECO:0000256" key="1">
    <source>
        <dbReference type="ARBA" id="ARBA00022448"/>
    </source>
</evidence>
<sequence>MDEHCKDSIGQCQLPRRRLLKIGCAALVAVPLMSLSGNAAAVTNATMRNALKYVDQSADPAKVCAGCLNFKPGPAPTDAGGCKIIGNDTEILPTGYCSGFVAKK</sequence>
<keyword evidence="6" id="KW-0411">Iron-sulfur</keyword>
<dbReference type="GO" id="GO:0009055">
    <property type="term" value="F:electron transfer activity"/>
    <property type="evidence" value="ECO:0007669"/>
    <property type="project" value="InterPro"/>
</dbReference>
<dbReference type="RefSeq" id="WP_153117684.1">
    <property type="nucleotide sequence ID" value="NZ_JACIGE010000014.1"/>
</dbReference>
<proteinExistence type="predicted"/>
<dbReference type="GO" id="GO:0046872">
    <property type="term" value="F:metal ion binding"/>
    <property type="evidence" value="ECO:0007669"/>
    <property type="project" value="UniProtKB-KW"/>
</dbReference>
<dbReference type="Gene3D" id="4.10.490.10">
    <property type="entry name" value="High potential iron-sulphur protein"/>
    <property type="match status" value="1"/>
</dbReference>
<dbReference type="InterPro" id="IPR000170">
    <property type="entry name" value="High_potential_FeS_prot"/>
</dbReference>
<keyword evidence="2" id="KW-0004">4Fe-4S</keyword>
<accession>A0A840GD66</accession>
<evidence type="ECO:0000313" key="9">
    <source>
        <dbReference type="Proteomes" id="UP000587070"/>
    </source>
</evidence>
<evidence type="ECO:0000256" key="5">
    <source>
        <dbReference type="ARBA" id="ARBA00023004"/>
    </source>
</evidence>
<dbReference type="GO" id="GO:0051539">
    <property type="term" value="F:4 iron, 4 sulfur cluster binding"/>
    <property type="evidence" value="ECO:0007669"/>
    <property type="project" value="UniProtKB-KW"/>
</dbReference>
<organism evidence="8 9">
    <name type="scientific">Rhodocyclus tenuis</name>
    <name type="common">Rhodospirillum tenue</name>
    <dbReference type="NCBI Taxonomy" id="1066"/>
    <lineage>
        <taxon>Bacteria</taxon>
        <taxon>Pseudomonadati</taxon>
        <taxon>Pseudomonadota</taxon>
        <taxon>Betaproteobacteria</taxon>
        <taxon>Rhodocyclales</taxon>
        <taxon>Rhodocyclaceae</taxon>
        <taxon>Rhodocyclus</taxon>
    </lineage>
</organism>
<keyword evidence="4" id="KW-0249">Electron transport</keyword>
<name>A0A840GD66_RHOTE</name>
<keyword evidence="5" id="KW-0408">Iron</keyword>
<keyword evidence="1" id="KW-0813">Transport</keyword>
<dbReference type="PROSITE" id="PS51318">
    <property type="entry name" value="TAT"/>
    <property type="match status" value="1"/>
</dbReference>
<dbReference type="EMBL" id="JACIGE010000014">
    <property type="protein sequence ID" value="MBB4248810.1"/>
    <property type="molecule type" value="Genomic_DNA"/>
</dbReference>
<evidence type="ECO:0000256" key="4">
    <source>
        <dbReference type="ARBA" id="ARBA00022982"/>
    </source>
</evidence>
<dbReference type="InterPro" id="IPR006311">
    <property type="entry name" value="TAT_signal"/>
</dbReference>
<dbReference type="OrthoDB" id="5334781at2"/>
<evidence type="ECO:0000256" key="6">
    <source>
        <dbReference type="ARBA" id="ARBA00023014"/>
    </source>
</evidence>
<dbReference type="AlphaFoldDB" id="A0A840GD66"/>
<evidence type="ECO:0000313" key="8">
    <source>
        <dbReference type="EMBL" id="MBB4248810.1"/>
    </source>
</evidence>
<reference evidence="8 9" key="1">
    <citation type="submission" date="2020-08" db="EMBL/GenBank/DDBJ databases">
        <title>Genome sequencing of Purple Non-Sulfur Bacteria from various extreme environments.</title>
        <authorList>
            <person name="Mayer M."/>
        </authorList>
    </citation>
    <scope>NUCLEOTIDE SEQUENCE [LARGE SCALE GENOMIC DNA]</scope>
    <source>
        <strain evidence="8 9">2761</strain>
    </source>
</reference>
<dbReference type="PROSITE" id="PS51373">
    <property type="entry name" value="HIPIP"/>
    <property type="match status" value="1"/>
</dbReference>
<keyword evidence="3" id="KW-0479">Metal-binding</keyword>
<feature type="domain" description="High potential iron-sulfur proteins family profile" evidence="7">
    <location>
        <begin position="35"/>
        <end position="104"/>
    </location>
</feature>
<evidence type="ECO:0000256" key="2">
    <source>
        <dbReference type="ARBA" id="ARBA00022485"/>
    </source>
</evidence>
<keyword evidence="9" id="KW-1185">Reference proteome</keyword>
<evidence type="ECO:0000259" key="7">
    <source>
        <dbReference type="PROSITE" id="PS51373"/>
    </source>
</evidence>
<dbReference type="SUPFAM" id="SSF57652">
    <property type="entry name" value="HIPIP (high potential iron protein)"/>
    <property type="match status" value="1"/>
</dbReference>
<evidence type="ECO:0000256" key="3">
    <source>
        <dbReference type="ARBA" id="ARBA00022723"/>
    </source>
</evidence>
<dbReference type="Proteomes" id="UP000587070">
    <property type="component" value="Unassembled WGS sequence"/>
</dbReference>